<dbReference type="PRINTS" id="PR00032">
    <property type="entry name" value="HTHARAC"/>
</dbReference>
<feature type="domain" description="HTH araC/xylS-type" evidence="4">
    <location>
        <begin position="204"/>
        <end position="304"/>
    </location>
</feature>
<dbReference type="InterPro" id="IPR018060">
    <property type="entry name" value="HTH_AraC"/>
</dbReference>
<name>A0A1M6XAM1_XYLRU</name>
<dbReference type="GO" id="GO:0043565">
    <property type="term" value="F:sequence-specific DNA binding"/>
    <property type="evidence" value="ECO:0007669"/>
    <property type="project" value="InterPro"/>
</dbReference>
<keyword evidence="2" id="KW-0238">DNA-binding</keyword>
<dbReference type="SUPFAM" id="SSF46689">
    <property type="entry name" value="Homeodomain-like"/>
    <property type="match status" value="1"/>
</dbReference>
<evidence type="ECO:0000256" key="2">
    <source>
        <dbReference type="ARBA" id="ARBA00023125"/>
    </source>
</evidence>
<dbReference type="Proteomes" id="UP000184130">
    <property type="component" value="Unassembled WGS sequence"/>
</dbReference>
<evidence type="ECO:0000313" key="6">
    <source>
        <dbReference type="Proteomes" id="UP000184130"/>
    </source>
</evidence>
<organism evidence="5 6">
    <name type="scientific">Xylanibacter ruminicola</name>
    <name type="common">Prevotella ruminicola</name>
    <dbReference type="NCBI Taxonomy" id="839"/>
    <lineage>
        <taxon>Bacteria</taxon>
        <taxon>Pseudomonadati</taxon>
        <taxon>Bacteroidota</taxon>
        <taxon>Bacteroidia</taxon>
        <taxon>Bacteroidales</taxon>
        <taxon>Prevotellaceae</taxon>
        <taxon>Xylanibacter</taxon>
    </lineage>
</organism>
<evidence type="ECO:0000259" key="4">
    <source>
        <dbReference type="PROSITE" id="PS01124"/>
    </source>
</evidence>
<keyword evidence="1" id="KW-0805">Transcription regulation</keyword>
<dbReference type="InterPro" id="IPR009057">
    <property type="entry name" value="Homeodomain-like_sf"/>
</dbReference>
<evidence type="ECO:0000313" key="5">
    <source>
        <dbReference type="EMBL" id="SHL02825.1"/>
    </source>
</evidence>
<dbReference type="PROSITE" id="PS01124">
    <property type="entry name" value="HTH_ARAC_FAMILY_2"/>
    <property type="match status" value="1"/>
</dbReference>
<protein>
    <submittedName>
        <fullName evidence="5">Helix-turn-helix domain-containing protein</fullName>
    </submittedName>
</protein>
<proteinExistence type="predicted"/>
<dbReference type="PANTHER" id="PTHR43280">
    <property type="entry name" value="ARAC-FAMILY TRANSCRIPTIONAL REGULATOR"/>
    <property type="match status" value="1"/>
</dbReference>
<dbReference type="EMBL" id="FRBD01000019">
    <property type="protein sequence ID" value="SHL02825.1"/>
    <property type="molecule type" value="Genomic_DNA"/>
</dbReference>
<evidence type="ECO:0000256" key="3">
    <source>
        <dbReference type="ARBA" id="ARBA00023163"/>
    </source>
</evidence>
<dbReference type="PANTHER" id="PTHR43280:SF32">
    <property type="entry name" value="TRANSCRIPTIONAL REGULATORY PROTEIN"/>
    <property type="match status" value="1"/>
</dbReference>
<dbReference type="AlphaFoldDB" id="A0A1M6XAM1"/>
<evidence type="ECO:0000256" key="1">
    <source>
        <dbReference type="ARBA" id="ARBA00023015"/>
    </source>
</evidence>
<dbReference type="GO" id="GO:0003700">
    <property type="term" value="F:DNA-binding transcription factor activity"/>
    <property type="evidence" value="ECO:0007669"/>
    <property type="project" value="InterPro"/>
</dbReference>
<sequence length="304" mass="35329">MCTFVPEMKQSLNVESVNDYARYVGAEELHPLVSIIHYDELEHCRHSLNNYQVYGVFLLQESPYTITYGQGHYSHSSGSLLCVAPGQTGGVSDNGEIIHIKGWVLLFSPELLHGTDLGRRIDNYHFFSYYESESLHPTPEEQRTIEVCFKMIRNELRSKPDNEHLRRIIIAYLELILEYCAGFYERQFKTEITADNDLLKRFDDLLKHYYSEGRQRKLGLPTVRYCAQELFLSPNYFGDLIRQATGETATAIIRNFVMQRATAYLHDGKTISETSEILGFEYPQHFTRVFKKHFGLTPSEFLRK</sequence>
<accession>A0A1M6XAM1</accession>
<dbReference type="Gene3D" id="1.10.10.60">
    <property type="entry name" value="Homeodomain-like"/>
    <property type="match status" value="1"/>
</dbReference>
<dbReference type="Pfam" id="PF12833">
    <property type="entry name" value="HTH_18"/>
    <property type="match status" value="1"/>
</dbReference>
<dbReference type="InterPro" id="IPR020449">
    <property type="entry name" value="Tscrpt_reg_AraC-type_HTH"/>
</dbReference>
<reference evidence="5 6" key="1">
    <citation type="submission" date="2016-11" db="EMBL/GenBank/DDBJ databases">
        <authorList>
            <person name="Jaros S."/>
            <person name="Januszkiewicz K."/>
            <person name="Wedrychowicz H."/>
        </authorList>
    </citation>
    <scope>NUCLEOTIDE SEQUENCE [LARGE SCALE GENOMIC DNA]</scope>
    <source>
        <strain evidence="5 6">KHT3</strain>
    </source>
</reference>
<keyword evidence="3" id="KW-0804">Transcription</keyword>
<gene>
    <name evidence="5" type="ORF">SAMN05216463_11998</name>
</gene>
<dbReference type="SMART" id="SM00342">
    <property type="entry name" value="HTH_ARAC"/>
    <property type="match status" value="1"/>
</dbReference>